<evidence type="ECO:0000256" key="12">
    <source>
        <dbReference type="ARBA" id="ARBA00023266"/>
    </source>
</evidence>
<evidence type="ECO:0000313" key="18">
    <source>
        <dbReference type="EMBL" id="GBG69064.1"/>
    </source>
</evidence>
<dbReference type="EC" id="2.9.1.2" evidence="5"/>
<evidence type="ECO:0000256" key="10">
    <source>
        <dbReference type="ARBA" id="ARBA00022898"/>
    </source>
</evidence>
<evidence type="ECO:0000256" key="9">
    <source>
        <dbReference type="ARBA" id="ARBA00022884"/>
    </source>
</evidence>
<comment type="cofactor">
    <cofactor evidence="1">
        <name>pyridoxal 5'-phosphate</name>
        <dbReference type="ChEBI" id="CHEBI:597326"/>
    </cofactor>
</comment>
<feature type="compositionally biased region" description="Low complexity" evidence="17">
    <location>
        <begin position="543"/>
        <end position="555"/>
    </location>
</feature>
<evidence type="ECO:0000256" key="17">
    <source>
        <dbReference type="SAM" id="MobiDB-lite"/>
    </source>
</evidence>
<feature type="compositionally biased region" description="Basic residues" evidence="17">
    <location>
        <begin position="30"/>
        <end position="59"/>
    </location>
</feature>
<evidence type="ECO:0000256" key="6">
    <source>
        <dbReference type="ARBA" id="ARBA00021963"/>
    </source>
</evidence>
<feature type="region of interest" description="Disordered" evidence="17">
    <location>
        <begin position="1"/>
        <end position="142"/>
    </location>
</feature>
<feature type="compositionally biased region" description="Acidic residues" evidence="17">
    <location>
        <begin position="821"/>
        <end position="834"/>
    </location>
</feature>
<evidence type="ECO:0000256" key="13">
    <source>
        <dbReference type="ARBA" id="ARBA00030669"/>
    </source>
</evidence>
<dbReference type="InterPro" id="IPR015421">
    <property type="entry name" value="PyrdxlP-dep_Trfase_major"/>
</dbReference>
<evidence type="ECO:0000256" key="5">
    <source>
        <dbReference type="ARBA" id="ARBA00012464"/>
    </source>
</evidence>
<feature type="compositionally biased region" description="Basic and acidic residues" evidence="17">
    <location>
        <begin position="884"/>
        <end position="927"/>
    </location>
</feature>
<evidence type="ECO:0000256" key="15">
    <source>
        <dbReference type="ARBA" id="ARBA00032693"/>
    </source>
</evidence>
<evidence type="ECO:0000256" key="14">
    <source>
        <dbReference type="ARBA" id="ARBA00032048"/>
    </source>
</evidence>
<gene>
    <name evidence="18" type="ORF">CBR_g3762</name>
</gene>
<keyword evidence="9" id="KW-0694">RNA-binding</keyword>
<dbReference type="UniPathway" id="UPA00906">
    <property type="reaction ID" value="UER00898"/>
</dbReference>
<dbReference type="InterPro" id="IPR019872">
    <property type="entry name" value="Sec-tRNA_Se_transferase"/>
</dbReference>
<evidence type="ECO:0000256" key="11">
    <source>
        <dbReference type="ARBA" id="ARBA00022917"/>
    </source>
</evidence>
<keyword evidence="10" id="KW-0663">Pyridoxal phosphate</keyword>
<dbReference type="EMBL" id="BFEA01000109">
    <property type="protein sequence ID" value="GBG69064.1"/>
    <property type="molecule type" value="Genomic_DNA"/>
</dbReference>
<dbReference type="SUPFAM" id="SSF53383">
    <property type="entry name" value="PLP-dependent transferases"/>
    <property type="match status" value="2"/>
</dbReference>
<evidence type="ECO:0000256" key="8">
    <source>
        <dbReference type="ARBA" id="ARBA00022679"/>
    </source>
</evidence>
<feature type="compositionally biased region" description="Basic residues" evidence="17">
    <location>
        <begin position="131"/>
        <end position="142"/>
    </location>
</feature>
<dbReference type="GO" id="GO:0098621">
    <property type="term" value="F:O-phosphoseryl-tRNA(Sec) selenium transferase activity"/>
    <property type="evidence" value="ECO:0007669"/>
    <property type="project" value="UniProtKB-EC"/>
</dbReference>
<dbReference type="NCBIfam" id="TIGR03531">
    <property type="entry name" value="selenium_SpcS"/>
    <property type="match status" value="1"/>
</dbReference>
<evidence type="ECO:0000256" key="16">
    <source>
        <dbReference type="ARBA" id="ARBA00048808"/>
    </source>
</evidence>
<keyword evidence="19" id="KW-1185">Reference proteome</keyword>
<keyword evidence="12" id="KW-0711">Selenium</keyword>
<dbReference type="GO" id="GO:0001514">
    <property type="term" value="P:selenocysteine incorporation"/>
    <property type="evidence" value="ECO:0007669"/>
    <property type="project" value="TreeGrafter"/>
</dbReference>
<sequence length="1050" mass="114564">MVEKGRDAQGGEGGGGGWLREWGEEQKEERKRRKRRKWRKRRKRRKSRRRSRRRSRKRGGGGVDGQGNQEGKNEHQLNQEETTAKGTRVKRKFDNLEEMAETRKGRRKRRTRREGWEEEGVRRGGSGKKNSSQRRQKVAGRGRRQNLIRSLLACRKLPTDGWEDNTIQMFLHDIASMDSNNFLGAVGVGEREARCASRLVYQRHFGLCHGIGRSGNVTEEQPKAAGSSLISKLCNLLVAHAMEIAGLKDLGPVSVLPVATGMTLMLVLMALRQRRPATARFVLWPRIDQKTCVKAVLLAGLDLVVIPNRLEGDQLRTDTAALFREVEDRGADSILCVVSTTSCFAARAADRVQEIAIFCQEKGIPHVINNAYGVQSAAICKSISRAWRKGRVDGIVQSTDKNFLVPVGGAVVAASKMNPSLVADVNEAYAGRASMTPLLDVLITLLSLGAKGWQRVLRDREEIYPYLRQKLQVFAQSQGERLLQTPDNAISLAITLSTLEAAGEPCKEDSTAEGKPGCSTETKQTSSTATKPPCPVDDTEAKQSSSTETRQLSSSAETKLLPQADDTTATQISRCVHENAHPEHTHQERTRQENAHHENGQARVPSLTMNRAAEEEAGHWMSSSGHRGDTTGMGQATSSHSHFSEALHTEKADARQCLSSLEEQTSCSQWEHFETESRRMAAAANLSDTSSVTVTEKKGGGGSTVGAVLPRSGGDVMGREVVKGTTDVDRGERTQWRSSDNFHQTAAACSNGDQTDHGSAGDLPPLINEFACDEEIDCGRIDGCDADSSADHYPQSKSTRHRGCNLLSDSLHLSHRLGGRDDDDDDNDDDDDDDSRSRGGSCHGGSPSRSQITVGIPTTAICSACDKKGTVDKPASFLLQWSDEGSHSHNHDRDGDGKGDGGDSRVDDGDDGNEKSSVYHDQAENERTSMVGVGQLEGKGVDSAECPIGESGKSDEKLRRRNLTAFGSMLFLRHISGCRVIARGECKSVGGIEFKGYGASADNYPYSYMTAAAALGLTHADVDAFIAKLGRCFAEFRQKSKKERVAGSKN</sequence>
<feature type="compositionally biased region" description="Basic and acidic residues" evidence="17">
    <location>
        <begin position="579"/>
        <end position="600"/>
    </location>
</feature>
<dbReference type="STRING" id="69332.A0A388KG71"/>
<dbReference type="InterPro" id="IPR015422">
    <property type="entry name" value="PyrdxlP-dep_Trfase_small"/>
</dbReference>
<comment type="caution">
    <text evidence="18">The sequence shown here is derived from an EMBL/GenBank/DDBJ whole genome shotgun (WGS) entry which is preliminary data.</text>
</comment>
<dbReference type="OrthoDB" id="10263545at2759"/>
<dbReference type="GO" id="GO:0000049">
    <property type="term" value="F:tRNA binding"/>
    <property type="evidence" value="ECO:0007669"/>
    <property type="project" value="UniProtKB-KW"/>
</dbReference>
<feature type="region of interest" description="Disordered" evidence="17">
    <location>
        <begin position="691"/>
        <end position="717"/>
    </location>
</feature>
<evidence type="ECO:0000256" key="1">
    <source>
        <dbReference type="ARBA" id="ARBA00001933"/>
    </source>
</evidence>
<dbReference type="Gramene" id="GBG69064">
    <property type="protein sequence ID" value="GBG69064"/>
    <property type="gene ID" value="CBR_g3762"/>
</dbReference>
<feature type="region of interest" description="Disordered" evidence="17">
    <location>
        <begin position="816"/>
        <end position="852"/>
    </location>
</feature>
<accession>A0A388KG71</accession>
<proteinExistence type="inferred from homology"/>
<dbReference type="PANTHER" id="PTHR12944:SF2">
    <property type="entry name" value="O-PHOSPHOSERYL-TRNA(SEC) SELENIUM TRANSFERASE"/>
    <property type="match status" value="1"/>
</dbReference>
<evidence type="ECO:0000256" key="3">
    <source>
        <dbReference type="ARBA" id="ARBA00004822"/>
    </source>
</evidence>
<evidence type="ECO:0000256" key="2">
    <source>
        <dbReference type="ARBA" id="ARBA00002552"/>
    </source>
</evidence>
<dbReference type="Gene3D" id="3.40.640.10">
    <property type="entry name" value="Type I PLP-dependent aspartate aminotransferase-like (Major domain)"/>
    <property type="match status" value="1"/>
</dbReference>
<feature type="compositionally biased region" description="Basic and acidic residues" evidence="17">
    <location>
        <begin position="92"/>
        <end position="103"/>
    </location>
</feature>
<dbReference type="Gene3D" id="3.90.1150.10">
    <property type="entry name" value="Aspartate Aminotransferase, domain 1"/>
    <property type="match status" value="1"/>
</dbReference>
<dbReference type="GO" id="GO:0001717">
    <property type="term" value="P:conversion of seryl-tRNAsec to selenocys-tRNAsec"/>
    <property type="evidence" value="ECO:0007669"/>
    <property type="project" value="InterPro"/>
</dbReference>
<feature type="compositionally biased region" description="Basic and acidic residues" evidence="17">
    <location>
        <begin position="113"/>
        <end position="122"/>
    </location>
</feature>
<keyword evidence="7" id="KW-0820">tRNA-binding</keyword>
<organism evidence="18 19">
    <name type="scientific">Chara braunii</name>
    <name type="common">Braun's stonewort</name>
    <dbReference type="NCBI Taxonomy" id="69332"/>
    <lineage>
        <taxon>Eukaryota</taxon>
        <taxon>Viridiplantae</taxon>
        <taxon>Streptophyta</taxon>
        <taxon>Charophyceae</taxon>
        <taxon>Charales</taxon>
        <taxon>Characeae</taxon>
        <taxon>Chara</taxon>
    </lineage>
</organism>
<comment type="similarity">
    <text evidence="4">Belongs to the SepSecS family.</text>
</comment>
<dbReference type="Proteomes" id="UP000265515">
    <property type="component" value="Unassembled WGS sequence"/>
</dbReference>
<keyword evidence="11" id="KW-0648">Protein biosynthesis</keyword>
<feature type="region of interest" description="Disordered" evidence="17">
    <location>
        <begin position="579"/>
        <end position="607"/>
    </location>
</feature>
<dbReference type="PANTHER" id="PTHR12944">
    <property type="entry name" value="SOLUBLE LIVER ANTIGEN/LIVER PANCREAS ANTIGEN"/>
    <property type="match status" value="1"/>
</dbReference>
<protein>
    <recommendedName>
        <fullName evidence="6">O-phosphoseryl-tRNA(Sec) selenium transferase</fullName>
        <ecNumber evidence="5">2.9.1.2</ecNumber>
    </recommendedName>
    <alternativeName>
        <fullName evidence="13">Selenocysteine synthase</fullName>
    </alternativeName>
    <alternativeName>
        <fullName evidence="14">Selenocysteinyl-tRNA(Sec) synthase</fullName>
    </alternativeName>
    <alternativeName>
        <fullName evidence="15">Sep-tRNA:Sec-tRNA synthase</fullName>
    </alternativeName>
</protein>
<keyword evidence="8" id="KW-0808">Transferase</keyword>
<evidence type="ECO:0000256" key="4">
    <source>
        <dbReference type="ARBA" id="ARBA00007037"/>
    </source>
</evidence>
<dbReference type="Pfam" id="PF05889">
    <property type="entry name" value="SepSecS"/>
    <property type="match status" value="2"/>
</dbReference>
<feature type="region of interest" description="Disordered" evidence="17">
    <location>
        <begin position="505"/>
        <end position="567"/>
    </location>
</feature>
<name>A0A388KG71_CHABU</name>
<evidence type="ECO:0000256" key="7">
    <source>
        <dbReference type="ARBA" id="ARBA00022555"/>
    </source>
</evidence>
<feature type="region of interest" description="Disordered" evidence="17">
    <location>
        <begin position="883"/>
        <end position="954"/>
    </location>
</feature>
<comment type="pathway">
    <text evidence="3">Aminoacyl-tRNA biosynthesis; selenocysteinyl-tRNA(Sec) biosynthesis; selenocysteinyl-tRNA(Sec) from L-seryl-tRNA(Sec) (archaeal/eukaryal route): step 2/2.</text>
</comment>
<comment type="function">
    <text evidence="2">Converts O-phosphoseryl-tRNA(Sec) to selenocysteinyl-tRNA(Sec) required for selenoprotein biosynthesis.</text>
</comment>
<dbReference type="InterPro" id="IPR015424">
    <property type="entry name" value="PyrdxlP-dep_Trfase"/>
</dbReference>
<feature type="compositionally biased region" description="Low complexity" evidence="17">
    <location>
        <begin position="838"/>
        <end position="850"/>
    </location>
</feature>
<dbReference type="AlphaFoldDB" id="A0A388KG71"/>
<feature type="compositionally biased region" description="Polar residues" evidence="17">
    <location>
        <begin position="519"/>
        <end position="530"/>
    </location>
</feature>
<reference evidence="18 19" key="1">
    <citation type="journal article" date="2018" name="Cell">
        <title>The Chara Genome: Secondary Complexity and Implications for Plant Terrestrialization.</title>
        <authorList>
            <person name="Nishiyama T."/>
            <person name="Sakayama H."/>
            <person name="Vries J.D."/>
            <person name="Buschmann H."/>
            <person name="Saint-Marcoux D."/>
            <person name="Ullrich K.K."/>
            <person name="Haas F.B."/>
            <person name="Vanderstraeten L."/>
            <person name="Becker D."/>
            <person name="Lang D."/>
            <person name="Vosolsobe S."/>
            <person name="Rombauts S."/>
            <person name="Wilhelmsson P.K.I."/>
            <person name="Janitza P."/>
            <person name="Kern R."/>
            <person name="Heyl A."/>
            <person name="Rumpler F."/>
            <person name="Villalobos L.I.A.C."/>
            <person name="Clay J.M."/>
            <person name="Skokan R."/>
            <person name="Toyoda A."/>
            <person name="Suzuki Y."/>
            <person name="Kagoshima H."/>
            <person name="Schijlen E."/>
            <person name="Tajeshwar N."/>
            <person name="Catarino B."/>
            <person name="Hetherington A.J."/>
            <person name="Saltykova A."/>
            <person name="Bonnot C."/>
            <person name="Breuninger H."/>
            <person name="Symeonidi A."/>
            <person name="Radhakrishnan G.V."/>
            <person name="Van Nieuwerburgh F."/>
            <person name="Deforce D."/>
            <person name="Chang C."/>
            <person name="Karol K.G."/>
            <person name="Hedrich R."/>
            <person name="Ulvskov P."/>
            <person name="Glockner G."/>
            <person name="Delwiche C.F."/>
            <person name="Petrasek J."/>
            <person name="Van de Peer Y."/>
            <person name="Friml J."/>
            <person name="Beilby M."/>
            <person name="Dolan L."/>
            <person name="Kohara Y."/>
            <person name="Sugano S."/>
            <person name="Fujiyama A."/>
            <person name="Delaux P.-M."/>
            <person name="Quint M."/>
            <person name="TheiBen G."/>
            <person name="Hagemann M."/>
            <person name="Harholt J."/>
            <person name="Dunand C."/>
            <person name="Zachgo S."/>
            <person name="Langdale J."/>
            <person name="Maumus F."/>
            <person name="Straeten D.V.D."/>
            <person name="Gould S.B."/>
            <person name="Rensing S.A."/>
        </authorList>
    </citation>
    <scope>NUCLEOTIDE SEQUENCE [LARGE SCALE GENOMIC DNA]</scope>
    <source>
        <strain evidence="18 19">S276</strain>
    </source>
</reference>
<dbReference type="InterPro" id="IPR008829">
    <property type="entry name" value="SepSecS/SepCysS"/>
</dbReference>
<evidence type="ECO:0000313" key="19">
    <source>
        <dbReference type="Proteomes" id="UP000265515"/>
    </source>
</evidence>
<comment type="catalytic activity">
    <reaction evidence="16">
        <text>O-phospho-L-seryl-tRNA(Sec) + selenophosphate + H2O = L-selenocysteinyl-tRNA(Sec) + 2 phosphate</text>
        <dbReference type="Rhea" id="RHEA:25041"/>
        <dbReference type="Rhea" id="RHEA-COMP:9743"/>
        <dbReference type="Rhea" id="RHEA-COMP:9947"/>
        <dbReference type="ChEBI" id="CHEBI:15377"/>
        <dbReference type="ChEBI" id="CHEBI:16144"/>
        <dbReference type="ChEBI" id="CHEBI:43474"/>
        <dbReference type="ChEBI" id="CHEBI:78551"/>
        <dbReference type="ChEBI" id="CHEBI:78573"/>
        <dbReference type="EC" id="2.9.1.2"/>
    </reaction>
</comment>